<gene>
    <name evidence="1" type="ORF">SAMN05421594_3543</name>
</gene>
<proteinExistence type="predicted"/>
<dbReference type="AlphaFoldDB" id="A0A1I5AEY8"/>
<protein>
    <recommendedName>
        <fullName evidence="3">DUF3324 domain-containing protein</fullName>
    </recommendedName>
</protein>
<reference evidence="2" key="1">
    <citation type="submission" date="2016-10" db="EMBL/GenBank/DDBJ databases">
        <authorList>
            <person name="Varghese N."/>
            <person name="Submissions S."/>
        </authorList>
    </citation>
    <scope>NUCLEOTIDE SEQUENCE [LARGE SCALE GENOMIC DNA]</scope>
    <source>
        <strain evidence="2">DSM 25575</strain>
    </source>
</reference>
<name>A0A1I5AEY8_CHROL</name>
<organism evidence="1 2">
    <name type="scientific">Chryseobacterium oleae</name>
    <dbReference type="NCBI Taxonomy" id="491207"/>
    <lineage>
        <taxon>Bacteria</taxon>
        <taxon>Pseudomonadati</taxon>
        <taxon>Bacteroidota</taxon>
        <taxon>Flavobacteriia</taxon>
        <taxon>Flavobacteriales</taxon>
        <taxon>Weeksellaceae</taxon>
        <taxon>Chryseobacterium group</taxon>
        <taxon>Chryseobacterium</taxon>
    </lineage>
</organism>
<evidence type="ECO:0008006" key="3">
    <source>
        <dbReference type="Google" id="ProtNLM"/>
    </source>
</evidence>
<keyword evidence="2" id="KW-1185">Reference proteome</keyword>
<accession>A0A1I5AEY8</accession>
<dbReference type="EMBL" id="FOVD01000005">
    <property type="protein sequence ID" value="SFN60950.1"/>
    <property type="molecule type" value="Genomic_DNA"/>
</dbReference>
<evidence type="ECO:0000313" key="2">
    <source>
        <dbReference type="Proteomes" id="UP000198769"/>
    </source>
</evidence>
<sequence length="268" mass="30222">MIMMKRMFLLMFLMLQFSFLYAGIVVLNGLTHAYKVENGKVYKGKVEIENTGSKPQNVKLFLQDFTYHADGSINYTAIRTNNRTNGDWIKLNTNLITLKGKEKTEVFYEITVPNQSVDPGSYWSVIIVEPVEDIKPSDDKAGVNITSIVRYAIQVITDYATEKAKPDLKFESVKIEKEEGKQIAKIAIANNGNLYCKPTASIEIYNRKTGERIGSYTSIAMGLLPQTSKSFYIDISKVPADRYKAVIIATDEEENAFALNVELEVKND</sequence>
<evidence type="ECO:0000313" key="1">
    <source>
        <dbReference type="EMBL" id="SFN60950.1"/>
    </source>
</evidence>
<dbReference type="Proteomes" id="UP000198769">
    <property type="component" value="Unassembled WGS sequence"/>
</dbReference>